<dbReference type="GO" id="GO:0000271">
    <property type="term" value="P:polysaccharide biosynthetic process"/>
    <property type="evidence" value="ECO:0007669"/>
    <property type="project" value="TreeGrafter"/>
</dbReference>
<dbReference type="SUPFAM" id="SSF51182">
    <property type="entry name" value="RmlC-like cupins"/>
    <property type="match status" value="1"/>
</dbReference>
<dbReference type="InterPro" id="IPR011051">
    <property type="entry name" value="RmlC_Cupin_sf"/>
</dbReference>
<reference evidence="1" key="1">
    <citation type="journal article" date="2015" name="Nature">
        <title>Complex archaea that bridge the gap between prokaryotes and eukaryotes.</title>
        <authorList>
            <person name="Spang A."/>
            <person name="Saw J.H."/>
            <person name="Jorgensen S.L."/>
            <person name="Zaremba-Niedzwiedzka K."/>
            <person name="Martijn J."/>
            <person name="Lind A.E."/>
            <person name="van Eijk R."/>
            <person name="Schleper C."/>
            <person name="Guy L."/>
            <person name="Ettema T.J."/>
        </authorList>
    </citation>
    <scope>NUCLEOTIDE SEQUENCE</scope>
</reference>
<dbReference type="CDD" id="cd00438">
    <property type="entry name" value="cupin_RmlC"/>
    <property type="match status" value="1"/>
</dbReference>
<dbReference type="PANTHER" id="PTHR21047:SF2">
    <property type="entry name" value="THYMIDINE DIPHOSPHO-4-KETO-RHAMNOSE 3,5-EPIMERASE"/>
    <property type="match status" value="1"/>
</dbReference>
<dbReference type="InterPro" id="IPR000888">
    <property type="entry name" value="RmlC-like"/>
</dbReference>
<comment type="caution">
    <text evidence="1">The sequence shown here is derived from an EMBL/GenBank/DDBJ whole genome shotgun (WGS) entry which is preliminary data.</text>
</comment>
<dbReference type="InterPro" id="IPR014710">
    <property type="entry name" value="RmlC-like_jellyroll"/>
</dbReference>
<name>A0A0F9SEX9_9ZZZZ</name>
<gene>
    <name evidence="1" type="ORF">LCGC14_0480060</name>
</gene>
<organism evidence="1">
    <name type="scientific">marine sediment metagenome</name>
    <dbReference type="NCBI Taxonomy" id="412755"/>
    <lineage>
        <taxon>unclassified sequences</taxon>
        <taxon>metagenomes</taxon>
        <taxon>ecological metagenomes</taxon>
    </lineage>
</organism>
<evidence type="ECO:0008006" key="2">
    <source>
        <dbReference type="Google" id="ProtNLM"/>
    </source>
</evidence>
<dbReference type="GO" id="GO:0008830">
    <property type="term" value="F:dTDP-4-dehydrorhamnose 3,5-epimerase activity"/>
    <property type="evidence" value="ECO:0007669"/>
    <property type="project" value="InterPro"/>
</dbReference>
<dbReference type="Pfam" id="PF00908">
    <property type="entry name" value="dTDP_sugar_isom"/>
    <property type="match status" value="1"/>
</dbReference>
<sequence>MKNLPLTVEQTPLPGVVVITPTRFGDHRGFFSESYNARALAENGITMQFMQDNHSLSMTQGTIRGLHFQAPPNAQDKLVRCGRGALFDVAVDIRKGSPTYGQWFGVELSFDNGKQLLVPAGFAHGFVTRAPETEIIYKCSDYYAQGTEGAVAWDDPQVGIDWGLGDIAPVLSDKDTNAPALADLNSPFTFEGV</sequence>
<dbReference type="Gene3D" id="2.60.120.10">
    <property type="entry name" value="Jelly Rolls"/>
    <property type="match status" value="1"/>
</dbReference>
<dbReference type="EMBL" id="LAZR01000520">
    <property type="protein sequence ID" value="KKN65594.1"/>
    <property type="molecule type" value="Genomic_DNA"/>
</dbReference>
<dbReference type="NCBIfam" id="TIGR01221">
    <property type="entry name" value="rmlC"/>
    <property type="match status" value="1"/>
</dbReference>
<accession>A0A0F9SEX9</accession>
<proteinExistence type="predicted"/>
<dbReference type="AlphaFoldDB" id="A0A0F9SEX9"/>
<evidence type="ECO:0000313" key="1">
    <source>
        <dbReference type="EMBL" id="KKN65594.1"/>
    </source>
</evidence>
<protein>
    <recommendedName>
        <fullName evidence="2">dTDP-4-dehydrorhamnose 3,5-epimerase</fullName>
    </recommendedName>
</protein>
<dbReference type="GO" id="GO:0005829">
    <property type="term" value="C:cytosol"/>
    <property type="evidence" value="ECO:0007669"/>
    <property type="project" value="TreeGrafter"/>
</dbReference>
<dbReference type="PANTHER" id="PTHR21047">
    <property type="entry name" value="DTDP-6-DEOXY-D-GLUCOSE-3,5 EPIMERASE"/>
    <property type="match status" value="1"/>
</dbReference>